<proteinExistence type="predicted"/>
<dbReference type="EMBL" id="BK035262">
    <property type="protein sequence ID" value="DAG89643.1"/>
    <property type="molecule type" value="Genomic_DNA"/>
</dbReference>
<reference evidence="1" key="1">
    <citation type="journal article" date="2021" name="Proc. Natl. Acad. Sci. U.S.A.">
        <title>A Catalog of Tens of Thousands of Viruses from Human Metagenomes Reveals Hidden Associations with Chronic Diseases.</title>
        <authorList>
            <person name="Tisza M.J."/>
            <person name="Buck C.B."/>
        </authorList>
    </citation>
    <scope>NUCLEOTIDE SEQUENCE</scope>
    <source>
        <strain evidence="1">CtcJL42</strain>
    </source>
</reference>
<protein>
    <submittedName>
        <fullName evidence="1">Uncharacterized protein</fullName>
    </submittedName>
</protein>
<evidence type="ECO:0000313" key="1">
    <source>
        <dbReference type="EMBL" id="DAG89643.1"/>
    </source>
</evidence>
<accession>A0A8S5VK53</accession>
<name>A0A8S5VK53_9CAUD</name>
<organism evidence="1">
    <name type="scientific">Ackermannviridae sp</name>
    <dbReference type="NCBI Taxonomy" id="2831612"/>
    <lineage>
        <taxon>Viruses</taxon>
        <taxon>Duplodnaviria</taxon>
        <taxon>Heunggongvirae</taxon>
        <taxon>Uroviricota</taxon>
        <taxon>Caudoviricetes</taxon>
        <taxon>Pantevenvirales</taxon>
        <taxon>Ackermannviridae</taxon>
    </lineage>
</organism>
<sequence length="38" mass="4520">MLHSQPQTWPDKSIRQGRCVLQATARQRCKTYVQYQGR</sequence>